<proteinExistence type="predicted"/>
<gene>
    <name evidence="1" type="ORF">Q604_UNBC07142G0002</name>
</gene>
<accession>W1YCH7</accession>
<protein>
    <submittedName>
        <fullName evidence="1">Uncharacterized protein</fullName>
    </submittedName>
</protein>
<organism evidence="1">
    <name type="scientific">human gut metagenome</name>
    <dbReference type="NCBI Taxonomy" id="408170"/>
    <lineage>
        <taxon>unclassified sequences</taxon>
        <taxon>metagenomes</taxon>
        <taxon>organismal metagenomes</taxon>
    </lineage>
</organism>
<dbReference type="AlphaFoldDB" id="W1YCH7"/>
<reference evidence="1" key="1">
    <citation type="submission" date="2013-12" db="EMBL/GenBank/DDBJ databases">
        <title>A Varibaculum cambriense genome reconstructed from a premature infant gut community with otherwise low bacterial novelty that shifts toward anaerobic metabolism during the third week of life.</title>
        <authorList>
            <person name="Brown C.T."/>
            <person name="Sharon I."/>
            <person name="Thomas B.C."/>
            <person name="Castelle C.J."/>
            <person name="Morowitz M.J."/>
            <person name="Banfield J.F."/>
        </authorList>
    </citation>
    <scope>NUCLEOTIDE SEQUENCE</scope>
</reference>
<sequence length="66" mass="7992">MEQYLVIVYPYRGEIYYCGDSELEAYRIYKQRKKRECVKLVKAIVHKALIQGYDVIKDYKITQVIR</sequence>
<evidence type="ECO:0000313" key="1">
    <source>
        <dbReference type="EMBL" id="ETJ38839.1"/>
    </source>
</evidence>
<dbReference type="EMBL" id="AZMM01007142">
    <property type="protein sequence ID" value="ETJ38839.1"/>
    <property type="molecule type" value="Genomic_DNA"/>
</dbReference>
<comment type="caution">
    <text evidence="1">The sequence shown here is derived from an EMBL/GenBank/DDBJ whole genome shotgun (WGS) entry which is preliminary data.</text>
</comment>
<name>W1YCH7_9ZZZZ</name>